<comment type="catalytic activity">
    <reaction evidence="6">
        <text>Couples ATP hydrolysis with the unwinding of duplex DNA by translocating in the 3'-5' direction.</text>
        <dbReference type="EC" id="5.6.2.4"/>
    </reaction>
</comment>
<evidence type="ECO:0000313" key="12">
    <source>
        <dbReference type="Proteomes" id="UP000028681"/>
    </source>
</evidence>
<dbReference type="PANTHER" id="PTHR11070:SF30">
    <property type="entry name" value="F-BOX DNA HELICASE 1"/>
    <property type="match status" value="1"/>
</dbReference>
<evidence type="ECO:0000256" key="1">
    <source>
        <dbReference type="ARBA" id="ARBA00022741"/>
    </source>
</evidence>
<feature type="domain" description="UvrD-like helicase ATP-binding" evidence="9">
    <location>
        <begin position="143"/>
        <end position="203"/>
    </location>
</feature>
<keyword evidence="4" id="KW-0067">ATP-binding</keyword>
<dbReference type="HOGENOM" id="CLU_023291_2_0_6"/>
<feature type="domain" description="UvrD-like helicase C-terminal" evidence="10">
    <location>
        <begin position="298"/>
        <end position="433"/>
    </location>
</feature>
<protein>
    <recommendedName>
        <fullName evidence="7">DNA 3'-5' helicase</fullName>
        <ecNumber evidence="7">5.6.2.4</ecNumber>
    </recommendedName>
</protein>
<dbReference type="Pfam" id="PF13361">
    <property type="entry name" value="UvrD_C"/>
    <property type="match status" value="1"/>
</dbReference>
<proteinExistence type="predicted"/>
<dbReference type="InterPro" id="IPR014017">
    <property type="entry name" value="DNA_helicase_UvrD-like_C"/>
</dbReference>
<dbReference type="Pfam" id="PF00580">
    <property type="entry name" value="UvrD-helicase"/>
    <property type="match status" value="1"/>
</dbReference>
<dbReference type="EMBL" id="CP006665">
    <property type="protein sequence ID" value="AIJ10623.1"/>
    <property type="molecule type" value="Genomic_DNA"/>
</dbReference>
<dbReference type="GO" id="GO:0003677">
    <property type="term" value="F:DNA binding"/>
    <property type="evidence" value="ECO:0007669"/>
    <property type="project" value="InterPro"/>
</dbReference>
<geneLocation type="plasmid" evidence="11 12">
    <name>1</name>
</geneLocation>
<dbReference type="GO" id="GO:0043138">
    <property type="term" value="F:3'-5' DNA helicase activity"/>
    <property type="evidence" value="ECO:0007669"/>
    <property type="project" value="UniProtKB-EC"/>
</dbReference>
<keyword evidence="11" id="KW-0614">Plasmid</keyword>
<dbReference type="PANTHER" id="PTHR11070">
    <property type="entry name" value="UVRD / RECB / PCRA DNA HELICASE FAMILY MEMBER"/>
    <property type="match status" value="1"/>
</dbReference>
<evidence type="ECO:0000256" key="6">
    <source>
        <dbReference type="ARBA" id="ARBA00034617"/>
    </source>
</evidence>
<dbReference type="EC" id="5.6.2.4" evidence="7"/>
<evidence type="ECO:0000256" key="7">
    <source>
        <dbReference type="ARBA" id="ARBA00034808"/>
    </source>
</evidence>
<accession>A0A076LVU8</accession>
<name>A0A076LVU8_9GAMM</name>
<dbReference type="GO" id="GO:0031297">
    <property type="term" value="P:replication fork processing"/>
    <property type="evidence" value="ECO:0007669"/>
    <property type="project" value="TreeGrafter"/>
</dbReference>
<dbReference type="SUPFAM" id="SSF52540">
    <property type="entry name" value="P-loop containing nucleoside triphosphate hydrolases"/>
    <property type="match status" value="1"/>
</dbReference>
<evidence type="ECO:0000259" key="10">
    <source>
        <dbReference type="Pfam" id="PF13361"/>
    </source>
</evidence>
<dbReference type="InterPro" id="IPR014016">
    <property type="entry name" value="UvrD-like_ATP-bd"/>
</dbReference>
<sequence>MKYALKNQNSRILYIAYNRAIRDEAKEKFPANVDCKTSHQLAYAVIGRLYHHKLTGNIRLSDIAQAVNTKNWTAVQDIRETLNTFMSSADKRILYSHFIRSNTGKILTSKQERYQIWIVESAEAIWNRMTNPQDPFPTVHDCYLKQYQLSMPNLSTRYTTILFDEAQDANPVTSNIVLQQNCKVILVGDRHQQIYRFRGANNALDSEQLKNADQLHLTHSFRFGPNVSLVANALLELKEEDKPLVGKGPQDKVVMSLPNNIGHKAILHRTVMGVIETALMQTENGAKVFWVGGIDAYQINEIQDLFWFSRDEKERIKNKKILEEYEDYLEYQDIAEATKDSEMLRAIKIINNYDDIPSRLSMLRRNTVKEEFSADISVSTAHRCKGLEWDFVQLYDDFPDVLDPKLTPQDRDDEINLLYVASTRAMRMLAINSALESVVRYITQKRLLKKQKETVESSNNPK</sequence>
<dbReference type="KEGG" id="ete:ETEE_p1032"/>
<dbReference type="Proteomes" id="UP000028681">
    <property type="component" value="Plasmid 1"/>
</dbReference>
<evidence type="ECO:0000256" key="8">
    <source>
        <dbReference type="ARBA" id="ARBA00048988"/>
    </source>
</evidence>
<gene>
    <name evidence="11" type="ORF">ETEE_p1032</name>
</gene>
<evidence type="ECO:0000256" key="4">
    <source>
        <dbReference type="ARBA" id="ARBA00022840"/>
    </source>
</evidence>
<dbReference type="GO" id="GO:0000724">
    <property type="term" value="P:double-strand break repair via homologous recombination"/>
    <property type="evidence" value="ECO:0007669"/>
    <property type="project" value="TreeGrafter"/>
</dbReference>
<dbReference type="InterPro" id="IPR000212">
    <property type="entry name" value="DNA_helicase_UvrD/REP"/>
</dbReference>
<keyword evidence="2" id="KW-0378">Hydrolase</keyword>
<evidence type="ECO:0000256" key="5">
    <source>
        <dbReference type="ARBA" id="ARBA00023235"/>
    </source>
</evidence>
<organism evidence="11 12">
    <name type="scientific">Edwardsiella anguillarum ET080813</name>
    <dbReference type="NCBI Taxonomy" id="667120"/>
    <lineage>
        <taxon>Bacteria</taxon>
        <taxon>Pseudomonadati</taxon>
        <taxon>Pseudomonadota</taxon>
        <taxon>Gammaproteobacteria</taxon>
        <taxon>Enterobacterales</taxon>
        <taxon>Hafniaceae</taxon>
        <taxon>Edwardsiella</taxon>
    </lineage>
</organism>
<reference evidence="11 12" key="1">
    <citation type="journal article" date="2012" name="PLoS ONE">
        <title>Edwardsiella comparative phylogenomics reveal the new intra/inter-species taxonomic relationships, virulence evolution and niche adaptation mechanisms.</title>
        <authorList>
            <person name="Yang M."/>
            <person name="Lv Y."/>
            <person name="Xiao J."/>
            <person name="Wu H."/>
            <person name="Zheng H."/>
            <person name="Liu Q."/>
            <person name="Zhang Y."/>
            <person name="Wang Q."/>
        </authorList>
    </citation>
    <scope>NUCLEOTIDE SEQUENCE [LARGE SCALE GENOMIC DNA]</scope>
    <source>
        <strain evidence="12">080813</strain>
        <plasmid evidence="12">Plasmid 1</plasmid>
    </source>
</reference>
<evidence type="ECO:0000256" key="2">
    <source>
        <dbReference type="ARBA" id="ARBA00022801"/>
    </source>
</evidence>
<keyword evidence="1" id="KW-0547">Nucleotide-binding</keyword>
<dbReference type="GO" id="GO:0005524">
    <property type="term" value="F:ATP binding"/>
    <property type="evidence" value="ECO:0007669"/>
    <property type="project" value="UniProtKB-KW"/>
</dbReference>
<dbReference type="GO" id="GO:0016887">
    <property type="term" value="F:ATP hydrolysis activity"/>
    <property type="evidence" value="ECO:0007669"/>
    <property type="project" value="RHEA"/>
</dbReference>
<evidence type="ECO:0000259" key="9">
    <source>
        <dbReference type="Pfam" id="PF00580"/>
    </source>
</evidence>
<dbReference type="InterPro" id="IPR027417">
    <property type="entry name" value="P-loop_NTPase"/>
</dbReference>
<dbReference type="AlphaFoldDB" id="A0A076LVU8"/>
<comment type="catalytic activity">
    <reaction evidence="8">
        <text>ATP + H2O = ADP + phosphate + H(+)</text>
        <dbReference type="Rhea" id="RHEA:13065"/>
        <dbReference type="ChEBI" id="CHEBI:15377"/>
        <dbReference type="ChEBI" id="CHEBI:15378"/>
        <dbReference type="ChEBI" id="CHEBI:30616"/>
        <dbReference type="ChEBI" id="CHEBI:43474"/>
        <dbReference type="ChEBI" id="CHEBI:456216"/>
        <dbReference type="EC" id="5.6.2.4"/>
    </reaction>
</comment>
<dbReference type="Gene3D" id="3.40.50.300">
    <property type="entry name" value="P-loop containing nucleotide triphosphate hydrolases"/>
    <property type="match status" value="2"/>
</dbReference>
<evidence type="ECO:0000256" key="3">
    <source>
        <dbReference type="ARBA" id="ARBA00022806"/>
    </source>
</evidence>
<keyword evidence="5" id="KW-0413">Isomerase</keyword>
<keyword evidence="3" id="KW-0347">Helicase</keyword>
<evidence type="ECO:0000313" key="11">
    <source>
        <dbReference type="EMBL" id="AIJ10623.1"/>
    </source>
</evidence>